<comment type="caution">
    <text evidence="3">The sequence shown here is derived from an EMBL/GenBank/DDBJ whole genome shotgun (WGS) entry which is preliminary data.</text>
</comment>
<evidence type="ECO:0000256" key="2">
    <source>
        <dbReference type="SAM" id="MobiDB-lite"/>
    </source>
</evidence>
<feature type="compositionally biased region" description="Low complexity" evidence="2">
    <location>
        <begin position="507"/>
        <end position="518"/>
    </location>
</feature>
<gene>
    <name evidence="3" type="ORF">LJD69_07210</name>
</gene>
<organism evidence="3 4">
    <name type="scientific">Faecalibacillus faecis</name>
    <dbReference type="NCBI Taxonomy" id="1982628"/>
    <lineage>
        <taxon>Bacteria</taxon>
        <taxon>Bacillati</taxon>
        <taxon>Bacillota</taxon>
        <taxon>Erysipelotrichia</taxon>
        <taxon>Erysipelotrichales</taxon>
        <taxon>Coprobacillaceae</taxon>
        <taxon>Faecalibacillus</taxon>
    </lineage>
</organism>
<dbReference type="Proteomes" id="UP001198439">
    <property type="component" value="Unassembled WGS sequence"/>
</dbReference>
<evidence type="ECO:0000313" key="3">
    <source>
        <dbReference type="EMBL" id="MCB8610381.1"/>
    </source>
</evidence>
<dbReference type="RefSeq" id="WP_227279590.1">
    <property type="nucleotide sequence ID" value="NZ_JAJDKR010000016.1"/>
</dbReference>
<evidence type="ECO:0000313" key="4">
    <source>
        <dbReference type="Proteomes" id="UP001198439"/>
    </source>
</evidence>
<feature type="coiled-coil region" evidence="1">
    <location>
        <begin position="136"/>
        <end position="233"/>
    </location>
</feature>
<sequence>MEVKSDLDNDVSNASNKIADKMRESLKGYSNDLFKELRQGLQNSLDKVTETIENCLNKTKSDMQAYVEAMKSIVSGAKLEMPIINNENAIKPMESVSQKANAIRGPPTSKISMPSIDLSENKEVIKAQINDTISQMSILNATIKNQESELDTLTSKYESVKEAITKREEAKASLDEQKKSIEELKNSIQDFKNKPLEFRLNNLELLDELNSKLESAKEKYKEMQDTLASKKTVGLESQLDAIEKKILRLQSDISSNNVKKVALEQSVGGLQEKFEPVQTEQSMPSANVGKLDAIKSKLLSIRQEVKRCTSDFISSVPLLNKGLNLAYSGVNKLKSGLTGLGKDVVGATGKFALFTLGLNKAKNISNGAGNSFGGLVKRFALFSVIFPAVSKAVTSLATTLWNTLKTNKQFVSSLNQIQSNLNTAFTPIYQAIMPMLNALMSALAKLTGYIASFISTLFGKSIGQTKKATAGIISARDALTSTGKSAKDTAKKVKEATKSLMGFDEINNLNKNKNNDSSGSGGGGSVYTPSNLDNGSVNDFAKKLREMWKNGDYSGIGKAIGEKINDAVSSFTNYISWDHIGGKITQFVNGFCDLFNSLIATINWENVGKMFGTGINTIANTLYLLLNGIDWQRIGQALAEGLNGLVHTVDWTKLGATIGSYLQARIDALYGFVTTADWAGIGKGLADGVMGLINRVDWDKFAQSLALGISGAISTIHNFITNIDWSSLGQKIGSSINSFFSNINWADFGMTLSDAALGILNTLSNALATIDWYKLGDDIADFITSIDWAGIIVGLGAVLVQAIVGLDVTLFHAFCKIVGSMWDGFCQGVSDFFSDPGGFIKDNIVDPFIKWFKSLFGIHSPSTVMKELGQYVMQGLINGLKSMPIVGSIAGLIGDGIDWIKGKYGEFKEKGKTLIDKVKNGISNNSVVKNIGSVVSNGISAIKDKYEEFKSKGSDLMGKFKNGIDSAKSAVSSTVSSVMSTVSSSITSVTSSAYSWGSDMMSGFSKGINSAKNWVIGGVKSVASSVKSLLHFSRPDEGPLRDYETWMPDFMEGMAKGIENNKFKLLNSVKGLSNELAMSFNSLQQPEIAFAGSQELNVNHFIKSDDSNLSEIIKSYIDELGNRNNDDAQVIVKVLYELIDAVNDKELNVDADALNKSNKKKDLERLLRRGK</sequence>
<keyword evidence="1" id="KW-0175">Coiled coil</keyword>
<dbReference type="Gene3D" id="1.20.120.20">
    <property type="entry name" value="Apolipoprotein"/>
    <property type="match status" value="1"/>
</dbReference>
<dbReference type="AlphaFoldDB" id="A0AAW4VML2"/>
<dbReference type="SUPFAM" id="SSF57997">
    <property type="entry name" value="Tropomyosin"/>
    <property type="match status" value="1"/>
</dbReference>
<dbReference type="EMBL" id="JAJDKZ010000017">
    <property type="protein sequence ID" value="MCB8610381.1"/>
    <property type="molecule type" value="Genomic_DNA"/>
</dbReference>
<proteinExistence type="predicted"/>
<evidence type="ECO:0000256" key="1">
    <source>
        <dbReference type="SAM" id="Coils"/>
    </source>
</evidence>
<name>A0AAW4VML2_9FIRM</name>
<reference evidence="3" key="1">
    <citation type="submission" date="2021-10" db="EMBL/GenBank/DDBJ databases">
        <title>Collection of gut derived symbiotic bacterial strains cultured from healthy donors.</title>
        <authorList>
            <person name="Lin H."/>
            <person name="Littmann E."/>
            <person name="Kohout C."/>
            <person name="Pamer E.G."/>
        </authorList>
    </citation>
    <scope>NUCLEOTIDE SEQUENCE</scope>
    <source>
        <strain evidence="3">DFI.4.48</strain>
    </source>
</reference>
<feature type="region of interest" description="Disordered" evidence="2">
    <location>
        <begin position="507"/>
        <end position="530"/>
    </location>
</feature>
<protein>
    <submittedName>
        <fullName evidence="3">Uncharacterized protein</fullName>
    </submittedName>
</protein>
<feature type="coiled-coil region" evidence="1">
    <location>
        <begin position="4"/>
        <end position="58"/>
    </location>
</feature>
<accession>A0AAW4VML2</accession>